<dbReference type="WBParaSite" id="ECPE_0000339801-mRNA-1">
    <property type="protein sequence ID" value="ECPE_0000339801-mRNA-1"/>
    <property type="gene ID" value="ECPE_0000339801"/>
</dbReference>
<feature type="chain" id="PRO_5043137887" evidence="1">
    <location>
        <begin position="23"/>
        <end position="215"/>
    </location>
</feature>
<organism evidence="4">
    <name type="scientific">Echinostoma caproni</name>
    <dbReference type="NCBI Taxonomy" id="27848"/>
    <lineage>
        <taxon>Eukaryota</taxon>
        <taxon>Metazoa</taxon>
        <taxon>Spiralia</taxon>
        <taxon>Lophotrochozoa</taxon>
        <taxon>Platyhelminthes</taxon>
        <taxon>Trematoda</taxon>
        <taxon>Digenea</taxon>
        <taxon>Plagiorchiida</taxon>
        <taxon>Echinostomata</taxon>
        <taxon>Echinostomatoidea</taxon>
        <taxon>Echinostomatidae</taxon>
        <taxon>Echinostoma</taxon>
    </lineage>
</organism>
<gene>
    <name evidence="2" type="ORF">ECPE_LOCUS3395</name>
</gene>
<sequence length="215" mass="23235">MLILFKSLLILTVKCAIHFGLAESAASFCPSGLNVYDNSLCGIVISGGFTYCQAHATCHNTGLILGQRLFLMATNVTRFIKDPGFPPTAHTSINTLLVRNGNSRAGWRIGTPGYSAFVTSTTTDLPWYSNQPNGLGERVLSLLYAELHDISQFDRTDPAVCEWAGPGSTVEIVSGVEKFDAQFPQPLSSLFTPDAASMGCFRQVISHSLLSCAYM</sequence>
<evidence type="ECO:0000256" key="1">
    <source>
        <dbReference type="SAM" id="SignalP"/>
    </source>
</evidence>
<dbReference type="Proteomes" id="UP000272942">
    <property type="component" value="Unassembled WGS sequence"/>
</dbReference>
<evidence type="ECO:0000313" key="4">
    <source>
        <dbReference type="WBParaSite" id="ECPE_0000339801-mRNA-1"/>
    </source>
</evidence>
<dbReference type="AlphaFoldDB" id="A0A183A8W0"/>
<evidence type="ECO:0000313" key="3">
    <source>
        <dbReference type="Proteomes" id="UP000272942"/>
    </source>
</evidence>
<reference evidence="4" key="1">
    <citation type="submission" date="2016-06" db="UniProtKB">
        <authorList>
            <consortium name="WormBaseParasite"/>
        </authorList>
    </citation>
    <scope>IDENTIFICATION</scope>
</reference>
<keyword evidence="1" id="KW-0732">Signal</keyword>
<accession>A0A183A8W0</accession>
<feature type="signal peptide" evidence="1">
    <location>
        <begin position="1"/>
        <end position="22"/>
    </location>
</feature>
<protein>
    <submittedName>
        <fullName evidence="4">Peptidase S1 domain-containing protein</fullName>
    </submittedName>
</protein>
<evidence type="ECO:0000313" key="2">
    <source>
        <dbReference type="EMBL" id="VDP69387.1"/>
    </source>
</evidence>
<proteinExistence type="predicted"/>
<keyword evidence="3" id="KW-1185">Reference proteome</keyword>
<name>A0A183A8W0_9TREM</name>
<reference evidence="2 3" key="2">
    <citation type="submission" date="2018-11" db="EMBL/GenBank/DDBJ databases">
        <authorList>
            <consortium name="Pathogen Informatics"/>
        </authorList>
    </citation>
    <scope>NUCLEOTIDE SEQUENCE [LARGE SCALE GENOMIC DNA]</scope>
    <source>
        <strain evidence="2 3">Egypt</strain>
    </source>
</reference>
<dbReference type="OrthoDB" id="6222038at2759"/>
<dbReference type="EMBL" id="UZAN01040358">
    <property type="protein sequence ID" value="VDP69387.1"/>
    <property type="molecule type" value="Genomic_DNA"/>
</dbReference>